<organism evidence="2 3">
    <name type="scientific">Lasius niger</name>
    <name type="common">Black garden ant</name>
    <dbReference type="NCBI Taxonomy" id="67767"/>
    <lineage>
        <taxon>Eukaryota</taxon>
        <taxon>Metazoa</taxon>
        <taxon>Ecdysozoa</taxon>
        <taxon>Arthropoda</taxon>
        <taxon>Hexapoda</taxon>
        <taxon>Insecta</taxon>
        <taxon>Pterygota</taxon>
        <taxon>Neoptera</taxon>
        <taxon>Endopterygota</taxon>
        <taxon>Hymenoptera</taxon>
        <taxon>Apocrita</taxon>
        <taxon>Aculeata</taxon>
        <taxon>Formicoidea</taxon>
        <taxon>Formicidae</taxon>
        <taxon>Formicinae</taxon>
        <taxon>Lasius</taxon>
        <taxon>Lasius</taxon>
    </lineage>
</organism>
<comment type="caution">
    <text evidence="2">The sequence shown here is derived from an EMBL/GenBank/DDBJ whole genome shotgun (WGS) entry which is preliminary data.</text>
</comment>
<dbReference type="EMBL" id="LBMM01004222">
    <property type="protein sequence ID" value="KMQ92682.1"/>
    <property type="molecule type" value="Genomic_DNA"/>
</dbReference>
<feature type="region of interest" description="Disordered" evidence="1">
    <location>
        <begin position="1"/>
        <end position="25"/>
    </location>
</feature>
<name>A0A0J7KQN3_LASNI</name>
<evidence type="ECO:0000256" key="1">
    <source>
        <dbReference type="SAM" id="MobiDB-lite"/>
    </source>
</evidence>
<sequence length="125" mass="13729">MSGSEEEPPTDHTANPEPAQPDPATVLNQIRKWDLHFDGRDPFAFLEQLSELKRAYGYTGNLLLLGLPELLRGDPLLWYRNNTMQYLGHLKGLLPGVQATLPTTGVPQPAQAGSAKPTTPTRLSL</sequence>
<dbReference type="Proteomes" id="UP000036403">
    <property type="component" value="Unassembled WGS sequence"/>
</dbReference>
<reference evidence="2 3" key="1">
    <citation type="submission" date="2015-04" db="EMBL/GenBank/DDBJ databases">
        <title>Lasius niger genome sequencing.</title>
        <authorList>
            <person name="Konorov E.A."/>
            <person name="Nikitin M.A."/>
            <person name="Kirill M.V."/>
            <person name="Chang P."/>
        </authorList>
    </citation>
    <scope>NUCLEOTIDE SEQUENCE [LARGE SCALE GENOMIC DNA]</scope>
    <source>
        <tissue evidence="2">Whole</tissue>
    </source>
</reference>
<keyword evidence="3" id="KW-1185">Reference proteome</keyword>
<protein>
    <submittedName>
        <fullName evidence="2">Uncharacterized protein</fullName>
    </submittedName>
</protein>
<evidence type="ECO:0000313" key="3">
    <source>
        <dbReference type="Proteomes" id="UP000036403"/>
    </source>
</evidence>
<evidence type="ECO:0000313" key="2">
    <source>
        <dbReference type="EMBL" id="KMQ92682.1"/>
    </source>
</evidence>
<feature type="region of interest" description="Disordered" evidence="1">
    <location>
        <begin position="104"/>
        <end position="125"/>
    </location>
</feature>
<accession>A0A0J7KQN3</accession>
<proteinExistence type="predicted"/>
<gene>
    <name evidence="2" type="ORF">RF55_7293</name>
</gene>
<dbReference type="AlphaFoldDB" id="A0A0J7KQN3"/>
<dbReference type="OrthoDB" id="7552747at2759"/>
<dbReference type="PaxDb" id="67767-A0A0J7KQN3"/>
<feature type="compositionally biased region" description="Polar residues" evidence="1">
    <location>
        <begin position="116"/>
        <end position="125"/>
    </location>
</feature>